<sequence>MGEIIYYTGGAKSGKSRLAQEEIYIRKHQQVAYIATQANEFLDPEIERSIEKHRLSRPSHWHTYEQAQKLDQLIKKISEDYQCVLVDCMTVWLTNLLFDSWQNLADHQEVSFDQCVNNLTGVEIQKAEEYVMQELRLFLKEAKEAKTDFIIVSNELGLGLVPEYKFSRIFRNIHGLMNQELAKQANQVYWVVSGIAVKIK</sequence>
<dbReference type="CDD" id="cd00544">
    <property type="entry name" value="CobU"/>
    <property type="match status" value="1"/>
</dbReference>
<comment type="similarity">
    <text evidence="7">Belongs to the CobU/CobP family.</text>
</comment>
<keyword evidence="13 20" id="KW-0418">Kinase</keyword>
<dbReference type="EC" id="2.7.1.156" evidence="8"/>
<evidence type="ECO:0000256" key="16">
    <source>
        <dbReference type="ARBA" id="ARBA00029570"/>
    </source>
</evidence>
<evidence type="ECO:0000256" key="11">
    <source>
        <dbReference type="ARBA" id="ARBA00022679"/>
    </source>
</evidence>
<comment type="catalytic activity">
    <reaction evidence="3">
        <text>adenosylcob(III)inamide + GTP = adenosylcob(III)inamide phosphate + GDP + H(+)</text>
        <dbReference type="Rhea" id="RHEA:15765"/>
        <dbReference type="ChEBI" id="CHEBI:2480"/>
        <dbReference type="ChEBI" id="CHEBI:15378"/>
        <dbReference type="ChEBI" id="CHEBI:37565"/>
        <dbReference type="ChEBI" id="CHEBI:58189"/>
        <dbReference type="ChEBI" id="CHEBI:58502"/>
        <dbReference type="EC" id="2.7.1.156"/>
    </reaction>
</comment>
<evidence type="ECO:0000313" key="20">
    <source>
        <dbReference type="EMBL" id="SDG04346.1"/>
    </source>
</evidence>
<feature type="binding site" evidence="19">
    <location>
        <position position="87"/>
    </location>
    <ligand>
        <name>GTP</name>
        <dbReference type="ChEBI" id="CHEBI:37565"/>
    </ligand>
</feature>
<evidence type="ECO:0000256" key="6">
    <source>
        <dbReference type="ARBA" id="ARBA00005159"/>
    </source>
</evidence>
<evidence type="ECO:0000256" key="19">
    <source>
        <dbReference type="PIRSR" id="PIRSR006135-2"/>
    </source>
</evidence>
<dbReference type="OrthoDB" id="9799422at2"/>
<keyword evidence="21" id="KW-1185">Reference proteome</keyword>
<dbReference type="AlphaFoldDB" id="A0A1G7R0R2"/>
<keyword evidence="14" id="KW-0067">ATP-binding</keyword>
<feature type="active site" description="GMP-histidine intermediate" evidence="18">
    <location>
        <position position="53"/>
    </location>
</feature>
<evidence type="ECO:0000256" key="8">
    <source>
        <dbReference type="ARBA" id="ARBA00012016"/>
    </source>
</evidence>
<evidence type="ECO:0000256" key="13">
    <source>
        <dbReference type="ARBA" id="ARBA00022777"/>
    </source>
</evidence>
<evidence type="ECO:0000256" key="14">
    <source>
        <dbReference type="ARBA" id="ARBA00022840"/>
    </source>
</evidence>
<evidence type="ECO:0000256" key="4">
    <source>
        <dbReference type="ARBA" id="ARBA00003889"/>
    </source>
</evidence>
<dbReference type="GO" id="GO:0005524">
    <property type="term" value="F:ATP binding"/>
    <property type="evidence" value="ECO:0007669"/>
    <property type="project" value="UniProtKB-KW"/>
</dbReference>
<dbReference type="EC" id="2.7.7.62" evidence="9"/>
<feature type="binding site" evidence="19">
    <location>
        <begin position="54"/>
        <end position="57"/>
    </location>
    <ligand>
        <name>GTP</name>
        <dbReference type="ChEBI" id="CHEBI:37565"/>
    </ligand>
</feature>
<feature type="binding site" evidence="19">
    <location>
        <position position="65"/>
    </location>
    <ligand>
        <name>GTP</name>
        <dbReference type="ChEBI" id="CHEBI:37565"/>
    </ligand>
</feature>
<comment type="pathway">
    <text evidence="6">Cofactor biosynthesis; adenosylcobalamin biosynthesis; adenosylcobalamin from cob(II)yrinate a,c-diamide: step 5/7.</text>
</comment>
<keyword evidence="11 20" id="KW-0808">Transferase</keyword>
<name>A0A1G7R0R2_9LACT</name>
<organism evidence="20 21">
    <name type="scientific">Facklamia miroungae</name>
    <dbReference type="NCBI Taxonomy" id="120956"/>
    <lineage>
        <taxon>Bacteria</taxon>
        <taxon>Bacillati</taxon>
        <taxon>Bacillota</taxon>
        <taxon>Bacilli</taxon>
        <taxon>Lactobacillales</taxon>
        <taxon>Aerococcaceae</taxon>
        <taxon>Facklamia</taxon>
    </lineage>
</organism>
<evidence type="ECO:0000256" key="5">
    <source>
        <dbReference type="ARBA" id="ARBA00004692"/>
    </source>
</evidence>
<accession>A0A1G7R0R2</accession>
<dbReference type="GO" id="GO:0008820">
    <property type="term" value="F:cobinamide phosphate guanylyltransferase activity"/>
    <property type="evidence" value="ECO:0007669"/>
    <property type="project" value="UniProtKB-EC"/>
</dbReference>
<dbReference type="SUPFAM" id="SSF52540">
    <property type="entry name" value="P-loop containing nucleoside triphosphate hydrolases"/>
    <property type="match status" value="1"/>
</dbReference>
<dbReference type="InterPro" id="IPR003203">
    <property type="entry name" value="CobU/CobP"/>
</dbReference>
<dbReference type="GO" id="GO:0009236">
    <property type="term" value="P:cobalamin biosynthetic process"/>
    <property type="evidence" value="ECO:0007669"/>
    <property type="project" value="UniProtKB-UniPathway"/>
</dbReference>
<keyword evidence="10" id="KW-0169">Cobalamin biosynthesis</keyword>
<dbReference type="PIRSF" id="PIRSF006135">
    <property type="entry name" value="CobU"/>
    <property type="match status" value="1"/>
</dbReference>
<comment type="catalytic activity">
    <reaction evidence="1">
        <text>adenosylcob(III)inamide + ATP = adenosylcob(III)inamide phosphate + ADP + H(+)</text>
        <dbReference type="Rhea" id="RHEA:15769"/>
        <dbReference type="ChEBI" id="CHEBI:2480"/>
        <dbReference type="ChEBI" id="CHEBI:15378"/>
        <dbReference type="ChEBI" id="CHEBI:30616"/>
        <dbReference type="ChEBI" id="CHEBI:58502"/>
        <dbReference type="ChEBI" id="CHEBI:456216"/>
        <dbReference type="EC" id="2.7.1.156"/>
    </reaction>
</comment>
<evidence type="ECO:0000256" key="18">
    <source>
        <dbReference type="PIRSR" id="PIRSR006135-1"/>
    </source>
</evidence>
<dbReference type="PANTHER" id="PTHR34848">
    <property type="match status" value="1"/>
</dbReference>
<evidence type="ECO:0000256" key="2">
    <source>
        <dbReference type="ARBA" id="ARBA00000711"/>
    </source>
</evidence>
<dbReference type="InterPro" id="IPR027417">
    <property type="entry name" value="P-loop_NTPase"/>
</dbReference>
<comment type="function">
    <text evidence="4">Catalyzes ATP-dependent phosphorylation of adenosylcobinamide and addition of GMP to adenosylcobinamide phosphate.</text>
</comment>
<dbReference type="RefSeq" id="WP_090289371.1">
    <property type="nucleotide sequence ID" value="NZ_FNCK01000002.1"/>
</dbReference>
<dbReference type="GO" id="GO:0043752">
    <property type="term" value="F:adenosylcobinamide kinase activity"/>
    <property type="evidence" value="ECO:0007669"/>
    <property type="project" value="UniProtKB-EC"/>
</dbReference>
<feature type="binding site" evidence="19">
    <location>
        <begin position="9"/>
        <end position="16"/>
    </location>
    <ligand>
        <name>GTP</name>
        <dbReference type="ChEBI" id="CHEBI:37565"/>
    </ligand>
</feature>
<comment type="pathway">
    <text evidence="5">Cofactor biosynthesis; adenosylcobalamin biosynthesis; adenosylcobalamin from cob(II)yrinate a,c-diamide: step 6/7.</text>
</comment>
<evidence type="ECO:0000256" key="9">
    <source>
        <dbReference type="ARBA" id="ARBA00012523"/>
    </source>
</evidence>
<dbReference type="GO" id="GO:0005525">
    <property type="term" value="F:GTP binding"/>
    <property type="evidence" value="ECO:0007669"/>
    <property type="project" value="UniProtKB-KW"/>
</dbReference>
<dbReference type="EMBL" id="FNCK01000002">
    <property type="protein sequence ID" value="SDG04346.1"/>
    <property type="molecule type" value="Genomic_DNA"/>
</dbReference>
<dbReference type="Proteomes" id="UP000199708">
    <property type="component" value="Unassembled WGS sequence"/>
</dbReference>
<keyword evidence="12 19" id="KW-0547">Nucleotide-binding</keyword>
<evidence type="ECO:0000256" key="10">
    <source>
        <dbReference type="ARBA" id="ARBA00022573"/>
    </source>
</evidence>
<comment type="catalytic activity">
    <reaction evidence="2">
        <text>adenosylcob(III)inamide phosphate + GTP + H(+) = adenosylcob(III)inamide-GDP + diphosphate</text>
        <dbReference type="Rhea" id="RHEA:22712"/>
        <dbReference type="ChEBI" id="CHEBI:15378"/>
        <dbReference type="ChEBI" id="CHEBI:33019"/>
        <dbReference type="ChEBI" id="CHEBI:37565"/>
        <dbReference type="ChEBI" id="CHEBI:58502"/>
        <dbReference type="ChEBI" id="CHEBI:60487"/>
        <dbReference type="EC" id="2.7.7.62"/>
    </reaction>
</comment>
<proteinExistence type="inferred from homology"/>
<evidence type="ECO:0000256" key="7">
    <source>
        <dbReference type="ARBA" id="ARBA00007490"/>
    </source>
</evidence>
<reference evidence="20 21" key="1">
    <citation type="submission" date="2016-10" db="EMBL/GenBank/DDBJ databases">
        <authorList>
            <person name="de Groot N.N."/>
        </authorList>
    </citation>
    <scope>NUCLEOTIDE SEQUENCE [LARGE SCALE GENOMIC DNA]</scope>
    <source>
        <strain evidence="20 21">ATCC BAA-466</strain>
    </source>
</reference>
<keyword evidence="15 19" id="KW-0342">GTP-binding</keyword>
<evidence type="ECO:0000256" key="17">
    <source>
        <dbReference type="ARBA" id="ARBA00030571"/>
    </source>
</evidence>
<dbReference type="STRING" id="120956.SAMN05421791_102296"/>
<evidence type="ECO:0000313" key="21">
    <source>
        <dbReference type="Proteomes" id="UP000199708"/>
    </source>
</evidence>
<evidence type="ECO:0000256" key="3">
    <source>
        <dbReference type="ARBA" id="ARBA00001522"/>
    </source>
</evidence>
<evidence type="ECO:0000256" key="1">
    <source>
        <dbReference type="ARBA" id="ARBA00000312"/>
    </source>
</evidence>
<evidence type="ECO:0000256" key="15">
    <source>
        <dbReference type="ARBA" id="ARBA00023134"/>
    </source>
</evidence>
<dbReference type="Gene3D" id="3.40.50.300">
    <property type="entry name" value="P-loop containing nucleotide triphosphate hydrolases"/>
    <property type="match status" value="1"/>
</dbReference>
<evidence type="ECO:0000256" key="12">
    <source>
        <dbReference type="ARBA" id="ARBA00022741"/>
    </source>
</evidence>
<dbReference type="Pfam" id="PF02283">
    <property type="entry name" value="CobU"/>
    <property type="match status" value="1"/>
</dbReference>
<protein>
    <recommendedName>
        <fullName evidence="16">Adenosylcobinamide kinase</fullName>
        <ecNumber evidence="8">2.7.1.156</ecNumber>
        <ecNumber evidence="9">2.7.7.62</ecNumber>
    </recommendedName>
    <alternativeName>
        <fullName evidence="17">Adenosylcobinamide-phosphate guanylyltransferase</fullName>
    </alternativeName>
</protein>
<keyword evidence="20" id="KW-0548">Nucleotidyltransferase</keyword>
<dbReference type="PANTHER" id="PTHR34848:SF1">
    <property type="entry name" value="BIFUNCTIONAL ADENOSYLCOBALAMIN BIOSYNTHESIS PROTEIN COBU"/>
    <property type="match status" value="1"/>
</dbReference>
<dbReference type="UniPathway" id="UPA00148">
    <property type="reaction ID" value="UER00236"/>
</dbReference>
<dbReference type="NCBIfam" id="NF004469">
    <property type="entry name" value="PRK05800.1"/>
    <property type="match status" value="1"/>
</dbReference>
<gene>
    <name evidence="20" type="ORF">SAMN05421791_102296</name>
</gene>